<keyword evidence="8" id="KW-0902">Two-component regulatory system</keyword>
<evidence type="ECO:0000256" key="11">
    <source>
        <dbReference type="SAM" id="Phobius"/>
    </source>
</evidence>
<name>A0A516PUF7_9ACTN</name>
<dbReference type="GO" id="GO:0046983">
    <property type="term" value="F:protein dimerization activity"/>
    <property type="evidence" value="ECO:0007669"/>
    <property type="project" value="InterPro"/>
</dbReference>
<dbReference type="AlphaFoldDB" id="A0A516PUF7"/>
<keyword evidence="9" id="KW-0175">Coiled coil</keyword>
<keyword evidence="6" id="KW-0418">Kinase</keyword>
<dbReference type="PANTHER" id="PTHR24421">
    <property type="entry name" value="NITRATE/NITRITE SENSOR PROTEIN NARX-RELATED"/>
    <property type="match status" value="1"/>
</dbReference>
<dbReference type="Pfam" id="PF07730">
    <property type="entry name" value="HisKA_3"/>
    <property type="match status" value="1"/>
</dbReference>
<dbReference type="SUPFAM" id="SSF55874">
    <property type="entry name" value="ATPase domain of HSP90 chaperone/DNA topoisomerase II/histidine kinase"/>
    <property type="match status" value="1"/>
</dbReference>
<evidence type="ECO:0000256" key="6">
    <source>
        <dbReference type="ARBA" id="ARBA00022777"/>
    </source>
</evidence>
<dbReference type="OrthoDB" id="227596at2"/>
<dbReference type="InterPro" id="IPR011712">
    <property type="entry name" value="Sig_transdc_His_kin_sub3_dim/P"/>
</dbReference>
<dbReference type="InterPro" id="IPR055558">
    <property type="entry name" value="DUF7134"/>
</dbReference>
<dbReference type="InterPro" id="IPR050482">
    <property type="entry name" value="Sensor_HK_TwoCompSys"/>
</dbReference>
<keyword evidence="7" id="KW-0067">ATP-binding</keyword>
<keyword evidence="5" id="KW-0547">Nucleotide-binding</keyword>
<feature type="region of interest" description="Disordered" evidence="10">
    <location>
        <begin position="524"/>
        <end position="579"/>
    </location>
</feature>
<keyword evidence="11" id="KW-0812">Transmembrane</keyword>
<dbReference type="GO" id="GO:0016020">
    <property type="term" value="C:membrane"/>
    <property type="evidence" value="ECO:0007669"/>
    <property type="project" value="InterPro"/>
</dbReference>
<evidence type="ECO:0000256" key="9">
    <source>
        <dbReference type="SAM" id="Coils"/>
    </source>
</evidence>
<dbReference type="Gene3D" id="3.30.565.10">
    <property type="entry name" value="Histidine kinase-like ATPase, C-terminal domain"/>
    <property type="match status" value="1"/>
</dbReference>
<evidence type="ECO:0000259" key="12">
    <source>
        <dbReference type="Pfam" id="PF02518"/>
    </source>
</evidence>
<proteinExistence type="predicted"/>
<evidence type="ECO:0000256" key="3">
    <source>
        <dbReference type="ARBA" id="ARBA00022553"/>
    </source>
</evidence>
<evidence type="ECO:0000256" key="4">
    <source>
        <dbReference type="ARBA" id="ARBA00022679"/>
    </source>
</evidence>
<dbReference type="GO" id="GO:0005524">
    <property type="term" value="F:ATP binding"/>
    <property type="evidence" value="ECO:0007669"/>
    <property type="project" value="UniProtKB-KW"/>
</dbReference>
<keyword evidence="11" id="KW-0472">Membrane</keyword>
<dbReference type="PANTHER" id="PTHR24421:SF10">
    <property type="entry name" value="NITRATE_NITRITE SENSOR PROTEIN NARQ"/>
    <property type="match status" value="1"/>
</dbReference>
<feature type="domain" description="Signal transduction histidine kinase subgroup 3 dimerisation and phosphoacceptor" evidence="13">
    <location>
        <begin position="233"/>
        <end position="298"/>
    </location>
</feature>
<dbReference type="InterPro" id="IPR036890">
    <property type="entry name" value="HATPase_C_sf"/>
</dbReference>
<keyword evidence="4" id="KW-0808">Transferase</keyword>
<feature type="transmembrane region" description="Helical" evidence="11">
    <location>
        <begin position="169"/>
        <end position="193"/>
    </location>
</feature>
<evidence type="ECO:0000256" key="10">
    <source>
        <dbReference type="SAM" id="MobiDB-lite"/>
    </source>
</evidence>
<keyword evidence="3" id="KW-0597">Phosphoprotein</keyword>
<evidence type="ECO:0000313" key="16">
    <source>
        <dbReference type="Proteomes" id="UP000319263"/>
    </source>
</evidence>
<accession>A0A516PUF7</accession>
<evidence type="ECO:0000259" key="14">
    <source>
        <dbReference type="Pfam" id="PF23539"/>
    </source>
</evidence>
<dbReference type="InterPro" id="IPR003594">
    <property type="entry name" value="HATPase_dom"/>
</dbReference>
<dbReference type="EMBL" id="CP041692">
    <property type="protein sequence ID" value="QDP94783.1"/>
    <property type="molecule type" value="Genomic_DNA"/>
</dbReference>
<feature type="compositionally biased region" description="Polar residues" evidence="10">
    <location>
        <begin position="488"/>
        <end position="500"/>
    </location>
</feature>
<dbReference type="KEGG" id="mik:FOE78_01605"/>
<dbReference type="CDD" id="cd16917">
    <property type="entry name" value="HATPase_UhpB-NarQ-NarX-like"/>
    <property type="match status" value="1"/>
</dbReference>
<feature type="region of interest" description="Disordered" evidence="10">
    <location>
        <begin position="441"/>
        <end position="501"/>
    </location>
</feature>
<evidence type="ECO:0000256" key="1">
    <source>
        <dbReference type="ARBA" id="ARBA00000085"/>
    </source>
</evidence>
<feature type="domain" description="DUF7134" evidence="14">
    <location>
        <begin position="50"/>
        <end position="200"/>
    </location>
</feature>
<protein>
    <recommendedName>
        <fullName evidence="2">histidine kinase</fullName>
        <ecNumber evidence="2">2.7.13.3</ecNumber>
    </recommendedName>
</protein>
<dbReference type="Pfam" id="PF23539">
    <property type="entry name" value="DUF7134"/>
    <property type="match status" value="1"/>
</dbReference>
<feature type="transmembrane region" description="Helical" evidence="11">
    <location>
        <begin position="100"/>
        <end position="133"/>
    </location>
</feature>
<feature type="compositionally biased region" description="Low complexity" evidence="10">
    <location>
        <begin position="441"/>
        <end position="454"/>
    </location>
</feature>
<feature type="region of interest" description="Disordered" evidence="10">
    <location>
        <begin position="22"/>
        <end position="44"/>
    </location>
</feature>
<feature type="domain" description="Histidine kinase/HSP90-like ATPase" evidence="12">
    <location>
        <begin position="351"/>
        <end position="439"/>
    </location>
</feature>
<dbReference type="Pfam" id="PF02518">
    <property type="entry name" value="HATPase_c"/>
    <property type="match status" value="1"/>
</dbReference>
<organism evidence="15 16">
    <name type="scientific">Microlunatus elymi</name>
    <dbReference type="NCBI Taxonomy" id="2596828"/>
    <lineage>
        <taxon>Bacteria</taxon>
        <taxon>Bacillati</taxon>
        <taxon>Actinomycetota</taxon>
        <taxon>Actinomycetes</taxon>
        <taxon>Propionibacteriales</taxon>
        <taxon>Propionibacteriaceae</taxon>
        <taxon>Microlunatus</taxon>
    </lineage>
</organism>
<evidence type="ECO:0000256" key="8">
    <source>
        <dbReference type="ARBA" id="ARBA00023012"/>
    </source>
</evidence>
<gene>
    <name evidence="15" type="ORF">FOE78_01605</name>
</gene>
<dbReference type="Proteomes" id="UP000319263">
    <property type="component" value="Chromosome"/>
</dbReference>
<reference evidence="15 16" key="1">
    <citation type="submission" date="2019-07" db="EMBL/GenBank/DDBJ databases">
        <title>Microlunatus dokdonensis sp. nov. isolated from the rhizospheric soil of the wild plant Elymus tsukushiensis.</title>
        <authorList>
            <person name="Ghim S.-Y."/>
            <person name="Hwang Y.-J."/>
            <person name="Son J.-S."/>
            <person name="Shin J.-H."/>
        </authorList>
    </citation>
    <scope>NUCLEOTIDE SEQUENCE [LARGE SCALE GENOMIC DNA]</scope>
    <source>
        <strain evidence="15 16">KUDC0627</strain>
    </source>
</reference>
<keyword evidence="16" id="KW-1185">Reference proteome</keyword>
<dbReference type="Gene3D" id="1.20.5.1930">
    <property type="match status" value="1"/>
</dbReference>
<evidence type="ECO:0000259" key="13">
    <source>
        <dbReference type="Pfam" id="PF07730"/>
    </source>
</evidence>
<evidence type="ECO:0000256" key="2">
    <source>
        <dbReference type="ARBA" id="ARBA00012438"/>
    </source>
</evidence>
<evidence type="ECO:0000256" key="5">
    <source>
        <dbReference type="ARBA" id="ARBA00022741"/>
    </source>
</evidence>
<feature type="transmembrane region" description="Helical" evidence="11">
    <location>
        <begin position="140"/>
        <end position="157"/>
    </location>
</feature>
<comment type="catalytic activity">
    <reaction evidence="1">
        <text>ATP + protein L-histidine = ADP + protein N-phospho-L-histidine.</text>
        <dbReference type="EC" id="2.7.13.3"/>
    </reaction>
</comment>
<dbReference type="EC" id="2.7.13.3" evidence="2"/>
<keyword evidence="11" id="KW-1133">Transmembrane helix</keyword>
<sequence length="579" mass="61825">MSDRSQMGLERRSAYAGRVMSYLPDPTASSSGHPVPPDPRASQSTQLSAARERAWRFDLISGLLLTGFCGLFYVSQPALMLASFTLTLPWIIRRRYPRTALAVATVGALGVLVASPMPAVAIITVPLLIYTYARWFDRTLARLALGIGLIGSILGPLRWLVTDSSLREVLVHVGVLMMTVLACAGMVCLAYVLGSRRRERSERAAQSIEARIERERLLAAEQEQRARVASINERNRIARELHDIVAHSLSVIVVQAEGGRALAAKRPQMAPEVFSTIADTSREALSEMRQMVGLLRSGGAPGEGRVDGSSDGYLPTPGLDDLPELVARTADSVELTEYGARPVVSQALGLTVYRVVQESLTNVLKHGGPSARAAVGVTYAPNGIGIRVVDDGHGSQASSDGKGHGLRGMRERVTLHHGTLTAGPRRGSGFEVLAWLPFPTGGAPTAPPSQTGPQFQTGQQLAPGRQPGPIARTGDQRPPVAWQPQPEQPTFTGSVPTSRPTAVEPTAVIPITDEPTQVIALDTEPTQQIPTDVNTDRMINNSMDSLSTTSDPSIRANAPSTVSGHAGDDSQSSGWSPRP</sequence>
<dbReference type="GO" id="GO:0000155">
    <property type="term" value="F:phosphorelay sensor kinase activity"/>
    <property type="evidence" value="ECO:0007669"/>
    <property type="project" value="InterPro"/>
</dbReference>
<feature type="transmembrane region" description="Helical" evidence="11">
    <location>
        <begin position="59"/>
        <end position="80"/>
    </location>
</feature>
<evidence type="ECO:0000256" key="7">
    <source>
        <dbReference type="ARBA" id="ARBA00022840"/>
    </source>
</evidence>
<feature type="coiled-coil region" evidence="9">
    <location>
        <begin position="198"/>
        <end position="225"/>
    </location>
</feature>
<evidence type="ECO:0000313" key="15">
    <source>
        <dbReference type="EMBL" id="QDP94783.1"/>
    </source>
</evidence>